<accession>A0A7W9A481</accession>
<dbReference type="EMBL" id="JACIJB010000006">
    <property type="protein sequence ID" value="MBB5660928.1"/>
    <property type="molecule type" value="Genomic_DNA"/>
</dbReference>
<comment type="caution">
    <text evidence="1">The sequence shown here is derived from an EMBL/GenBank/DDBJ whole genome shotgun (WGS) entry which is preliminary data.</text>
</comment>
<dbReference type="Proteomes" id="UP000548978">
    <property type="component" value="Unassembled WGS sequence"/>
</dbReference>
<name>A0A7W9A481_9CAUL</name>
<gene>
    <name evidence="1" type="ORF">FHS65_001681</name>
</gene>
<evidence type="ECO:0000313" key="2">
    <source>
        <dbReference type="Proteomes" id="UP000548978"/>
    </source>
</evidence>
<dbReference type="RefSeq" id="WP_164461905.1">
    <property type="nucleotide sequence ID" value="NZ_JACIJB010000006.1"/>
</dbReference>
<evidence type="ECO:0000313" key="1">
    <source>
        <dbReference type="EMBL" id="MBB5660928.1"/>
    </source>
</evidence>
<organism evidence="1 2">
    <name type="scientific">Brevundimonas halotolerans</name>
    <dbReference type="NCBI Taxonomy" id="69670"/>
    <lineage>
        <taxon>Bacteria</taxon>
        <taxon>Pseudomonadati</taxon>
        <taxon>Pseudomonadota</taxon>
        <taxon>Alphaproteobacteria</taxon>
        <taxon>Caulobacterales</taxon>
        <taxon>Caulobacteraceae</taxon>
        <taxon>Brevundimonas</taxon>
    </lineage>
</organism>
<keyword evidence="2" id="KW-1185">Reference proteome</keyword>
<sequence>MFGDPLGQGIEEFAFPFRQVNALGLGGFAGLFQGAEGGALRGLALGRAQLLQRRPFRAVRL</sequence>
<protein>
    <submittedName>
        <fullName evidence="1">Uncharacterized protein</fullName>
    </submittedName>
</protein>
<reference evidence="1 2" key="1">
    <citation type="submission" date="2020-08" db="EMBL/GenBank/DDBJ databases">
        <title>Genomic Encyclopedia of Type Strains, Phase IV (KMG-IV): sequencing the most valuable type-strain genomes for metagenomic binning, comparative biology and taxonomic classification.</title>
        <authorList>
            <person name="Goeker M."/>
        </authorList>
    </citation>
    <scope>NUCLEOTIDE SEQUENCE [LARGE SCALE GENOMIC DNA]</scope>
    <source>
        <strain evidence="1 2">DSM 24448</strain>
    </source>
</reference>
<proteinExistence type="predicted"/>
<dbReference type="AlphaFoldDB" id="A0A7W9A481"/>